<protein>
    <submittedName>
        <fullName evidence="2">Uncharacterized protein</fullName>
    </submittedName>
</protein>
<geneLocation type="plasmid" evidence="2 3">
    <name>unnamed1</name>
</geneLocation>
<keyword evidence="2" id="KW-0614">Plasmid</keyword>
<keyword evidence="1" id="KW-1133">Transmembrane helix</keyword>
<name>A0A6P1Q5W1_9GAMM</name>
<gene>
    <name evidence="2" type="ORF">C7M51_04404</name>
</gene>
<proteinExistence type="predicted"/>
<dbReference type="Proteomes" id="UP000464053">
    <property type="component" value="Plasmid unnamed1"/>
</dbReference>
<keyword evidence="1" id="KW-0812">Transmembrane</keyword>
<dbReference type="EMBL" id="CP028272">
    <property type="protein sequence ID" value="QHM74043.1"/>
    <property type="molecule type" value="Genomic_DNA"/>
</dbReference>
<dbReference type="AlphaFoldDB" id="A0A6P1Q5W1"/>
<organism evidence="2 3">
    <name type="scientific">Mixta intestinalis</name>
    <dbReference type="NCBI Taxonomy" id="1615494"/>
    <lineage>
        <taxon>Bacteria</taxon>
        <taxon>Pseudomonadati</taxon>
        <taxon>Pseudomonadota</taxon>
        <taxon>Gammaproteobacteria</taxon>
        <taxon>Enterobacterales</taxon>
        <taxon>Erwiniaceae</taxon>
        <taxon>Mixta</taxon>
    </lineage>
</organism>
<evidence type="ECO:0000256" key="1">
    <source>
        <dbReference type="SAM" id="Phobius"/>
    </source>
</evidence>
<reference evidence="2 3" key="1">
    <citation type="submission" date="2018-03" db="EMBL/GenBank/DDBJ databases">
        <title>Pantoea intestinalis SRCM103226 isolated form the mealworm.</title>
        <authorList>
            <person name="Jeong D.-Y."/>
            <person name="Kim J.W."/>
        </authorList>
    </citation>
    <scope>NUCLEOTIDE SEQUENCE [LARGE SCALE GENOMIC DNA]</scope>
    <source>
        <strain evidence="2 3">SRCM103226</strain>
        <plasmid evidence="2 3">unnamed1</plasmid>
    </source>
</reference>
<feature type="transmembrane region" description="Helical" evidence="1">
    <location>
        <begin position="38"/>
        <end position="57"/>
    </location>
</feature>
<keyword evidence="3" id="KW-1185">Reference proteome</keyword>
<accession>A0A6P1Q5W1</accession>
<evidence type="ECO:0000313" key="3">
    <source>
        <dbReference type="Proteomes" id="UP000464053"/>
    </source>
</evidence>
<feature type="transmembrane region" description="Helical" evidence="1">
    <location>
        <begin position="12"/>
        <end position="32"/>
    </location>
</feature>
<feature type="transmembrane region" description="Helical" evidence="1">
    <location>
        <begin position="77"/>
        <end position="98"/>
    </location>
</feature>
<keyword evidence="1" id="KW-0472">Membrane</keyword>
<sequence>MDRSKGDLKMWCWFQVILYNIFFITIIDFIAPEMYNSTTYYAGMVVGTVWILITNRYEKSKKTDSVLKRFLKWIGRIVVFFLLIWSIGSLLDIIIWGIGCMLE</sequence>
<dbReference type="KEGG" id="mint:C7M51_04404"/>
<evidence type="ECO:0000313" key="2">
    <source>
        <dbReference type="EMBL" id="QHM74043.1"/>
    </source>
</evidence>